<dbReference type="Gene3D" id="3.50.50.60">
    <property type="entry name" value="FAD/NAD(P)-binding domain"/>
    <property type="match status" value="2"/>
</dbReference>
<dbReference type="GO" id="GO:0050660">
    <property type="term" value="F:flavin adenine dinucleotide binding"/>
    <property type="evidence" value="ECO:0007669"/>
    <property type="project" value="InterPro"/>
</dbReference>
<reference evidence="14" key="3">
    <citation type="submission" date="2023-05" db="EMBL/GenBank/DDBJ databases">
        <authorList>
            <person name="Smith C.H."/>
        </authorList>
    </citation>
    <scope>NUCLEOTIDE SEQUENCE</scope>
    <source>
        <strain evidence="14">CHS0354</strain>
        <tissue evidence="14">Mantle</tissue>
    </source>
</reference>
<keyword evidence="4 11" id="KW-0285">Flavoprotein</keyword>
<reference evidence="14" key="2">
    <citation type="journal article" date="2021" name="Genome Biol. Evol.">
        <title>Developing a high-quality reference genome for a parasitic bivalve with doubly uniparental inheritance (Bivalvia: Unionida).</title>
        <authorList>
            <person name="Smith C.H."/>
        </authorList>
    </citation>
    <scope>NUCLEOTIDE SEQUENCE</scope>
    <source>
        <strain evidence="14">CHS0354</strain>
        <tissue evidence="14">Mantle</tissue>
    </source>
</reference>
<dbReference type="PRINTS" id="PR00411">
    <property type="entry name" value="PNDRDTASEI"/>
</dbReference>
<dbReference type="InterPro" id="IPR006258">
    <property type="entry name" value="Lipoamide_DH"/>
</dbReference>
<dbReference type="Proteomes" id="UP001195483">
    <property type="component" value="Unassembled WGS sequence"/>
</dbReference>
<dbReference type="InterPro" id="IPR016156">
    <property type="entry name" value="FAD/NAD-linked_Rdtase_dimer_sf"/>
</dbReference>
<keyword evidence="15" id="KW-1185">Reference proteome</keyword>
<dbReference type="PANTHER" id="PTHR22912">
    <property type="entry name" value="DISULFIDE OXIDOREDUCTASE"/>
    <property type="match status" value="1"/>
</dbReference>
<dbReference type="PRINTS" id="PR00368">
    <property type="entry name" value="FADPNR"/>
</dbReference>
<evidence type="ECO:0000256" key="8">
    <source>
        <dbReference type="ARBA" id="ARBA00023157"/>
    </source>
</evidence>
<dbReference type="CDD" id="cd06325">
    <property type="entry name" value="PBP1_ABC_unchar_transporter"/>
    <property type="match status" value="1"/>
</dbReference>
<evidence type="ECO:0000256" key="4">
    <source>
        <dbReference type="ARBA" id="ARBA00022630"/>
    </source>
</evidence>
<dbReference type="InterPro" id="IPR007487">
    <property type="entry name" value="ABC_transpt-TYRBP-like"/>
</dbReference>
<dbReference type="Pfam" id="PF02852">
    <property type="entry name" value="Pyr_redox_dim"/>
    <property type="match status" value="1"/>
</dbReference>
<accession>A0AAE0RZK8</accession>
<name>A0AAE0RZK8_9BIVA</name>
<dbReference type="NCBIfam" id="TIGR01350">
    <property type="entry name" value="lipoamide_DH"/>
    <property type="match status" value="1"/>
</dbReference>
<gene>
    <name evidence="14" type="ORF">CHS0354_024071</name>
</gene>
<comment type="similarity">
    <text evidence="1 11">Belongs to the class-I pyridine nucleotide-disulfide oxidoreductase family.</text>
</comment>
<evidence type="ECO:0000256" key="7">
    <source>
        <dbReference type="ARBA" id="ARBA00023027"/>
    </source>
</evidence>
<dbReference type="EMBL" id="JAEAOA010001427">
    <property type="protein sequence ID" value="KAK3582521.1"/>
    <property type="molecule type" value="Genomic_DNA"/>
</dbReference>
<dbReference type="Pfam" id="PF04392">
    <property type="entry name" value="ABC_sub_bind"/>
    <property type="match status" value="1"/>
</dbReference>
<proteinExistence type="inferred from homology"/>
<comment type="cofactor">
    <cofactor evidence="11">
        <name>FAD</name>
        <dbReference type="ChEBI" id="CHEBI:57692"/>
    </cofactor>
    <text evidence="11">Binds 1 FAD per subunit.</text>
</comment>
<keyword evidence="8" id="KW-1015">Disulfide bond</keyword>
<evidence type="ECO:0000256" key="9">
    <source>
        <dbReference type="ARBA" id="ARBA00023284"/>
    </source>
</evidence>
<dbReference type="SUPFAM" id="SSF55424">
    <property type="entry name" value="FAD/NAD-linked reductases, dimerisation (C-terminal) domain"/>
    <property type="match status" value="1"/>
</dbReference>
<dbReference type="SUPFAM" id="SSF53822">
    <property type="entry name" value="Periplasmic binding protein-like I"/>
    <property type="match status" value="1"/>
</dbReference>
<dbReference type="InterPro" id="IPR023753">
    <property type="entry name" value="FAD/NAD-binding_dom"/>
</dbReference>
<evidence type="ECO:0000256" key="11">
    <source>
        <dbReference type="RuleBase" id="RU003692"/>
    </source>
</evidence>
<dbReference type="SUPFAM" id="SSF51905">
    <property type="entry name" value="FAD/NAD(P)-binding domain"/>
    <property type="match status" value="1"/>
</dbReference>
<dbReference type="Gene3D" id="3.30.390.30">
    <property type="match status" value="1"/>
</dbReference>
<dbReference type="EC" id="1.8.1.4" evidence="2 11"/>
<keyword evidence="7 11" id="KW-0520">NAD</keyword>
<organism evidence="14 15">
    <name type="scientific">Potamilus streckersoni</name>
    <dbReference type="NCBI Taxonomy" id="2493646"/>
    <lineage>
        <taxon>Eukaryota</taxon>
        <taxon>Metazoa</taxon>
        <taxon>Spiralia</taxon>
        <taxon>Lophotrochozoa</taxon>
        <taxon>Mollusca</taxon>
        <taxon>Bivalvia</taxon>
        <taxon>Autobranchia</taxon>
        <taxon>Heteroconchia</taxon>
        <taxon>Palaeoheterodonta</taxon>
        <taxon>Unionida</taxon>
        <taxon>Unionoidea</taxon>
        <taxon>Unionidae</taxon>
        <taxon>Ambleminae</taxon>
        <taxon>Lampsilini</taxon>
        <taxon>Potamilus</taxon>
    </lineage>
</organism>
<dbReference type="Gene3D" id="3.40.50.2300">
    <property type="match status" value="2"/>
</dbReference>
<dbReference type="GO" id="GO:0004148">
    <property type="term" value="F:dihydrolipoyl dehydrogenase (NADH) activity"/>
    <property type="evidence" value="ECO:0007669"/>
    <property type="project" value="UniProtKB-EC"/>
</dbReference>
<dbReference type="GO" id="GO:0006103">
    <property type="term" value="P:2-oxoglutarate metabolic process"/>
    <property type="evidence" value="ECO:0007669"/>
    <property type="project" value="TreeGrafter"/>
</dbReference>
<dbReference type="InterPro" id="IPR050151">
    <property type="entry name" value="Class-I_Pyr_Nuc-Dis_Oxidored"/>
</dbReference>
<evidence type="ECO:0000313" key="15">
    <source>
        <dbReference type="Proteomes" id="UP001195483"/>
    </source>
</evidence>
<comment type="miscellaneous">
    <text evidence="11">The active site is a redox-active disulfide bond.</text>
</comment>
<reference evidence="14" key="1">
    <citation type="journal article" date="2021" name="Genome Biol. Evol.">
        <title>A High-Quality Reference Genome for a Parasitic Bivalve with Doubly Uniparental Inheritance (Bivalvia: Unionida).</title>
        <authorList>
            <person name="Smith C.H."/>
        </authorList>
    </citation>
    <scope>NUCLEOTIDE SEQUENCE</scope>
    <source>
        <strain evidence="14">CHS0354</strain>
    </source>
</reference>
<dbReference type="InterPro" id="IPR028082">
    <property type="entry name" value="Peripla_BP_I"/>
</dbReference>
<evidence type="ECO:0000313" key="14">
    <source>
        <dbReference type="EMBL" id="KAK3582521.1"/>
    </source>
</evidence>
<comment type="catalytic activity">
    <reaction evidence="10 11">
        <text>N(6)-[(R)-dihydrolipoyl]-L-lysyl-[protein] + NAD(+) = N(6)-[(R)-lipoyl]-L-lysyl-[protein] + NADH + H(+)</text>
        <dbReference type="Rhea" id="RHEA:15045"/>
        <dbReference type="Rhea" id="RHEA-COMP:10474"/>
        <dbReference type="Rhea" id="RHEA-COMP:10475"/>
        <dbReference type="ChEBI" id="CHEBI:15378"/>
        <dbReference type="ChEBI" id="CHEBI:57540"/>
        <dbReference type="ChEBI" id="CHEBI:57945"/>
        <dbReference type="ChEBI" id="CHEBI:83099"/>
        <dbReference type="ChEBI" id="CHEBI:83100"/>
        <dbReference type="EC" id="1.8.1.4"/>
    </reaction>
</comment>
<evidence type="ECO:0000259" key="12">
    <source>
        <dbReference type="Pfam" id="PF02852"/>
    </source>
</evidence>
<dbReference type="Pfam" id="PF07992">
    <property type="entry name" value="Pyr_redox_2"/>
    <property type="match status" value="1"/>
</dbReference>
<keyword evidence="5 11" id="KW-0274">FAD</keyword>
<keyword evidence="9 11" id="KW-0676">Redox-active center</keyword>
<evidence type="ECO:0000256" key="3">
    <source>
        <dbReference type="ARBA" id="ARBA00022490"/>
    </source>
</evidence>
<dbReference type="PANTHER" id="PTHR22912:SF217">
    <property type="entry name" value="DIHYDROLIPOYL DEHYDROGENASE"/>
    <property type="match status" value="1"/>
</dbReference>
<feature type="domain" description="FAD/NAD(P)-binding" evidence="13">
    <location>
        <begin position="15"/>
        <end position="337"/>
    </location>
</feature>
<evidence type="ECO:0000259" key="13">
    <source>
        <dbReference type="Pfam" id="PF07992"/>
    </source>
</evidence>
<keyword evidence="3" id="KW-0963">Cytoplasm</keyword>
<keyword evidence="6 11" id="KW-0560">Oxidoreductase</keyword>
<dbReference type="InterPro" id="IPR004099">
    <property type="entry name" value="Pyr_nucl-diS_OxRdtase_dimer"/>
</dbReference>
<evidence type="ECO:0000256" key="1">
    <source>
        <dbReference type="ARBA" id="ARBA00007532"/>
    </source>
</evidence>
<dbReference type="PROSITE" id="PS00076">
    <property type="entry name" value="PYRIDINE_REDOX_1"/>
    <property type="match status" value="1"/>
</dbReference>
<feature type="domain" description="Pyridine nucleotide-disulphide oxidoreductase dimerisation" evidence="12">
    <location>
        <begin position="357"/>
        <end position="395"/>
    </location>
</feature>
<dbReference type="InterPro" id="IPR036188">
    <property type="entry name" value="FAD/NAD-bd_sf"/>
</dbReference>
<evidence type="ECO:0000256" key="6">
    <source>
        <dbReference type="ARBA" id="ARBA00023002"/>
    </source>
</evidence>
<protein>
    <recommendedName>
        <fullName evidence="2 11">Dihydrolipoyl dehydrogenase</fullName>
        <ecNumber evidence="2 11">1.8.1.4</ecNumber>
    </recommendedName>
</protein>
<comment type="caution">
    <text evidence="14">The sequence shown here is derived from an EMBL/GenBank/DDBJ whole genome shotgun (WGS) entry which is preliminary data.</text>
</comment>
<dbReference type="AlphaFoldDB" id="A0AAE0RZK8"/>
<dbReference type="InterPro" id="IPR012999">
    <property type="entry name" value="Pyr_OxRdtase_I_AS"/>
</dbReference>
<evidence type="ECO:0000256" key="5">
    <source>
        <dbReference type="ARBA" id="ARBA00022827"/>
    </source>
</evidence>
<sequence length="714" mass="77587">MSKYKATPVQHHYDFDVVIVGSGPGGYEAAIRSSQLGLKTCLVEKEAALGGVCLNWGCIPTKSLLKNAEIIHTINDAATYGISLSNVKIDLTKIIDRSRSVASVMAKGVEFLMKKNSVTVKKGFAKLTRTPNTLQIEQDGKIETITALNIVLATGTKAKEIPNIKIDRERIITSYEALLLKDKPETIAIIGAGAIGVEFSYFYNALGSKVVLIEFMKHILPNEDEDISLALEKSFKGRGIDILTGTKVETVTRNKNKVDLNLTLPDGKPNKIQADYVLVAVGLIGNIAGIGLEDAGVKSEKGFIVTNGFGETNVKGICAIGDVAGGALLAHKASSEGIRCIEHIAGLNVTPIEDTEIPACTYCQPSVAHVGLTEKKAKEKGFDIKSESSPLKLQAKLMQQGILKNTTHVIGIVQPTEDATLDKARKGYIDALADNGFSEKNGSIKFIYRNAQNDIPTLNQIIDFFIAERVTAIAANATLSMLTAASKTTDIPIFVMTAPAPALINLVREKDGQPYIQSNLSGVYDTLTYIDKNLRNVRNVFPAAVRMGTVFNTSEPNSQNAIARLRNLCQSENFTLFERAVTNSNEIQQAVESLLSQGIEIFFALPDNTVFSTFENIVKLTYLKKVPIVTSEIGLVKRGATIASGPDIYLWGYEAGEMTAEYLKNGLTTLPHIRAVSDKNRKKAYNPTLSHALNVAIPPDYEEIESEIKIDHLQ</sequence>
<evidence type="ECO:0000256" key="2">
    <source>
        <dbReference type="ARBA" id="ARBA00012608"/>
    </source>
</evidence>
<evidence type="ECO:0000256" key="10">
    <source>
        <dbReference type="ARBA" id="ARBA00049187"/>
    </source>
</evidence>